<feature type="transmembrane region" description="Helical" evidence="1">
    <location>
        <begin position="30"/>
        <end position="51"/>
    </location>
</feature>
<keyword evidence="1" id="KW-0812">Transmembrane</keyword>
<proteinExistence type="predicted"/>
<comment type="caution">
    <text evidence="2">The sequence shown here is derived from an EMBL/GenBank/DDBJ whole genome shotgun (WGS) entry which is preliminary data.</text>
</comment>
<gene>
    <name evidence="2" type="ORF">DFJ43DRAFT_1068246</name>
</gene>
<keyword evidence="1" id="KW-1133">Transmembrane helix</keyword>
<dbReference type="Proteomes" id="UP001176059">
    <property type="component" value="Unassembled WGS sequence"/>
</dbReference>
<evidence type="ECO:0000313" key="3">
    <source>
        <dbReference type="Proteomes" id="UP001176059"/>
    </source>
</evidence>
<evidence type="ECO:0000256" key="1">
    <source>
        <dbReference type="SAM" id="Phobius"/>
    </source>
</evidence>
<keyword evidence="3" id="KW-1185">Reference proteome</keyword>
<reference evidence="2" key="2">
    <citation type="journal article" date="2023" name="Proc. Natl. Acad. Sci. U.S.A.">
        <title>A global phylogenomic analysis of the shiitake genus Lentinula.</title>
        <authorList>
            <person name="Sierra-Patev S."/>
            <person name="Min B."/>
            <person name="Naranjo-Ortiz M."/>
            <person name="Looney B."/>
            <person name="Konkel Z."/>
            <person name="Slot J.C."/>
            <person name="Sakamoto Y."/>
            <person name="Steenwyk J.L."/>
            <person name="Rokas A."/>
            <person name="Carro J."/>
            <person name="Camarero S."/>
            <person name="Ferreira P."/>
            <person name="Molpeceres G."/>
            <person name="Ruiz-Duenas F.J."/>
            <person name="Serrano A."/>
            <person name="Henrissat B."/>
            <person name="Drula E."/>
            <person name="Hughes K.W."/>
            <person name="Mata J.L."/>
            <person name="Ishikawa N.K."/>
            <person name="Vargas-Isla R."/>
            <person name="Ushijima S."/>
            <person name="Smith C.A."/>
            <person name="Donoghue J."/>
            <person name="Ahrendt S."/>
            <person name="Andreopoulos W."/>
            <person name="He G."/>
            <person name="LaButti K."/>
            <person name="Lipzen A."/>
            <person name="Ng V."/>
            <person name="Riley R."/>
            <person name="Sandor L."/>
            <person name="Barry K."/>
            <person name="Martinez A.T."/>
            <person name="Xiao Y."/>
            <person name="Gibbons J.G."/>
            <person name="Terashima K."/>
            <person name="Grigoriev I.V."/>
            <person name="Hibbett D."/>
        </authorList>
    </citation>
    <scope>NUCLEOTIDE SEQUENCE</scope>
    <source>
        <strain evidence="2">ET3784</strain>
    </source>
</reference>
<accession>A0AA38N1S3</accession>
<dbReference type="EMBL" id="JANVFO010000018">
    <property type="protein sequence ID" value="KAJ3733277.1"/>
    <property type="molecule type" value="Genomic_DNA"/>
</dbReference>
<organism evidence="2 3">
    <name type="scientific">Lentinula guzmanii</name>
    <dbReference type="NCBI Taxonomy" id="2804957"/>
    <lineage>
        <taxon>Eukaryota</taxon>
        <taxon>Fungi</taxon>
        <taxon>Dikarya</taxon>
        <taxon>Basidiomycota</taxon>
        <taxon>Agaricomycotina</taxon>
        <taxon>Agaricomycetes</taxon>
        <taxon>Agaricomycetidae</taxon>
        <taxon>Agaricales</taxon>
        <taxon>Marasmiineae</taxon>
        <taxon>Omphalotaceae</taxon>
        <taxon>Lentinula</taxon>
    </lineage>
</organism>
<name>A0AA38N1S3_9AGAR</name>
<reference evidence="2" key="1">
    <citation type="submission" date="2022-08" db="EMBL/GenBank/DDBJ databases">
        <authorList>
            <consortium name="DOE Joint Genome Institute"/>
            <person name="Min B."/>
            <person name="Sierra-Patev S."/>
            <person name="Naranjo-Ortiz M."/>
            <person name="Looney B."/>
            <person name="Konkel Z."/>
            <person name="Slot J.C."/>
            <person name="Sakamoto Y."/>
            <person name="Steenwyk J.L."/>
            <person name="Rokas A."/>
            <person name="Carro J."/>
            <person name="Camarero S."/>
            <person name="Ferreira P."/>
            <person name="Molpeceres G."/>
            <person name="Ruiz-duenas F.J."/>
            <person name="Serrano A."/>
            <person name="Henrissat B."/>
            <person name="Drula E."/>
            <person name="Hughes K.W."/>
            <person name="Mata J.L."/>
            <person name="Ishikawa N.K."/>
            <person name="Vargas-Isla R."/>
            <person name="Ushijima S."/>
            <person name="Smith C.A."/>
            <person name="Ahrendt S."/>
            <person name="Andreopoulos W."/>
            <person name="He G."/>
            <person name="LaButti K."/>
            <person name="Lipzen A."/>
            <person name="Ng V."/>
            <person name="Riley R."/>
            <person name="Sandor L."/>
            <person name="Barry K."/>
            <person name="Martinez A.T."/>
            <person name="Xiao Y."/>
            <person name="Gibbons J.G."/>
            <person name="Terashima K."/>
            <person name="Hibbett D.S."/>
            <person name="Grigoriev I.V."/>
        </authorList>
    </citation>
    <scope>NUCLEOTIDE SEQUENCE</scope>
    <source>
        <strain evidence="2">ET3784</strain>
    </source>
</reference>
<keyword evidence="1" id="KW-0472">Membrane</keyword>
<dbReference type="AlphaFoldDB" id="A0AA38N1S3"/>
<protein>
    <submittedName>
        <fullName evidence="2">Uncharacterized protein</fullName>
    </submittedName>
</protein>
<evidence type="ECO:0000313" key="2">
    <source>
        <dbReference type="EMBL" id="KAJ3733277.1"/>
    </source>
</evidence>
<sequence>MFLWWAIAQERLYLPFQIIDGKSSDKFRSALFLGTCQSFLSSLSALIYILLRKKKLETLIQALISRQELRRGHHSCYLERKSTYHTPMV</sequence>